<evidence type="ECO:0000313" key="1">
    <source>
        <dbReference type="EMBL" id="MEX3745682.1"/>
    </source>
</evidence>
<reference evidence="1 2" key="1">
    <citation type="submission" date="2024-07" db="EMBL/GenBank/DDBJ databases">
        <title>Characterization of a bacterium isolated from hydrolysated instant sea cucumber by whole-genome sequencing and metabolomics.</title>
        <authorList>
            <person name="Luo X."/>
            <person name="Zhang Z."/>
            <person name="Zheng Z."/>
            <person name="Zhang W."/>
            <person name="Ming T."/>
            <person name="Jiao L."/>
            <person name="Su X."/>
            <person name="Kong F."/>
            <person name="Xu J."/>
        </authorList>
    </citation>
    <scope>NUCLEOTIDE SEQUENCE [LARGE SCALE GENOMIC DNA]</scope>
    <source>
        <strain evidence="1 2">XL-2024</strain>
    </source>
</reference>
<comment type="caution">
    <text evidence="1">The sequence shown here is derived from an EMBL/GenBank/DDBJ whole genome shotgun (WGS) entry which is preliminary data.</text>
</comment>
<dbReference type="EMBL" id="JBFRHK010000005">
    <property type="protein sequence ID" value="MEX3745682.1"/>
    <property type="molecule type" value="Genomic_DNA"/>
</dbReference>
<keyword evidence="2" id="KW-1185">Reference proteome</keyword>
<dbReference type="Pfam" id="PF14136">
    <property type="entry name" value="DUF4303"/>
    <property type="match status" value="1"/>
</dbReference>
<accession>A0ABV3VXN6</accession>
<dbReference type="InterPro" id="IPR025409">
    <property type="entry name" value="DUF4303"/>
</dbReference>
<evidence type="ECO:0000313" key="2">
    <source>
        <dbReference type="Proteomes" id="UP001558534"/>
    </source>
</evidence>
<protein>
    <submittedName>
        <fullName evidence="1">DUF4303 domain-containing protein</fullName>
    </submittedName>
</protein>
<organism evidence="1 2">
    <name type="scientific">Lysinibacillus xylanilyticus</name>
    <dbReference type="NCBI Taxonomy" id="582475"/>
    <lineage>
        <taxon>Bacteria</taxon>
        <taxon>Bacillati</taxon>
        <taxon>Bacillota</taxon>
        <taxon>Bacilli</taxon>
        <taxon>Bacillales</taxon>
        <taxon>Bacillaceae</taxon>
        <taxon>Lysinibacillus</taxon>
    </lineage>
</organism>
<name>A0ABV3VXN6_9BACI</name>
<dbReference type="RefSeq" id="WP_368636548.1">
    <property type="nucleotide sequence ID" value="NZ_JBFRHK010000005.1"/>
</dbReference>
<dbReference type="Proteomes" id="UP001558534">
    <property type="component" value="Unassembled WGS sequence"/>
</dbReference>
<sequence length="192" mass="22811">MKEFFDEFGKRMVMAVRRDFKGLSKIIGNERIYAVCLVTDSDAMTVFLAINTYEKMEEKYQKYTQKNWSENLNDEILNDEILYKTVKWVPAEWGYDNSDLEQSEIVIVSDYLAEKRESIEDSRFQEFEEKFYEAMAETLLTLHNEGLFCHEKDDITVFISISDDERIEMVENYSAGVLNSENVRSKFMKRWD</sequence>
<proteinExistence type="predicted"/>
<gene>
    <name evidence="1" type="ORF">AB1300_11100</name>
</gene>